<keyword evidence="4" id="KW-1185">Reference proteome</keyword>
<dbReference type="RefSeq" id="WP_277537508.1">
    <property type="nucleotide sequence ID" value="NZ_JAPDIA010000008.1"/>
</dbReference>
<dbReference type="AlphaFoldDB" id="A0A9X4KZ48"/>
<dbReference type="InterPro" id="IPR036526">
    <property type="entry name" value="C-N_Hydrolase_sf"/>
</dbReference>
<sequence>MRFFSDIARERRCYIAYPTLRLQEDRSWRNSVALIDRNGDLAGEYAKNHLTLGEIEDYGVACGTEAPVFDCDFGKVACAICFDLNFDRLRLQYVEAKPDLILFPSMYHGGLMQPYWAYSCRSHFVGAIGGGQPSAVLSPVGEVLASSTNYFDYATTTVNLDCAVVHLDYNMAKLAPLKAKYGSKVKIADPGYLGSVLISCETDECTVLDMIEAFHIERLDDYLERALNGRHPGGAK</sequence>
<dbReference type="InterPro" id="IPR003010">
    <property type="entry name" value="C-N_Hydrolase"/>
</dbReference>
<protein>
    <submittedName>
        <fullName evidence="3">Carbon-nitrogen hydrolase family protein</fullName>
    </submittedName>
</protein>
<organism evidence="3 4">
    <name type="scientific">Cohnella rhizosphaerae</name>
    <dbReference type="NCBI Taxonomy" id="1457232"/>
    <lineage>
        <taxon>Bacteria</taxon>
        <taxon>Bacillati</taxon>
        <taxon>Bacillota</taxon>
        <taxon>Bacilli</taxon>
        <taxon>Bacillales</taxon>
        <taxon>Paenibacillaceae</taxon>
        <taxon>Cohnella</taxon>
    </lineage>
</organism>
<dbReference type="InterPro" id="IPR050345">
    <property type="entry name" value="Aliph_Amidase/BUP"/>
</dbReference>
<accession>A0A9X4KZ48</accession>
<reference evidence="3" key="1">
    <citation type="submission" date="2022-10" db="EMBL/GenBank/DDBJ databases">
        <title>Comparative genomic analysis of Cohnella hashimotonis sp. nov., isolated from the International Space Station.</title>
        <authorList>
            <person name="Simpson A."/>
            <person name="Venkateswaran K."/>
        </authorList>
    </citation>
    <scope>NUCLEOTIDE SEQUENCE</scope>
    <source>
        <strain evidence="3">DSM 28161</strain>
    </source>
</reference>
<evidence type="ECO:0000313" key="3">
    <source>
        <dbReference type="EMBL" id="MDG0813515.1"/>
    </source>
</evidence>
<dbReference type="EMBL" id="JAPDIA010000008">
    <property type="protein sequence ID" value="MDG0813515.1"/>
    <property type="molecule type" value="Genomic_DNA"/>
</dbReference>
<keyword evidence="1 3" id="KW-0378">Hydrolase</keyword>
<name>A0A9X4KZ48_9BACL</name>
<evidence type="ECO:0000259" key="2">
    <source>
        <dbReference type="PROSITE" id="PS50263"/>
    </source>
</evidence>
<evidence type="ECO:0000313" key="4">
    <source>
        <dbReference type="Proteomes" id="UP001153404"/>
    </source>
</evidence>
<gene>
    <name evidence="3" type="ORF">OMP40_32675</name>
</gene>
<dbReference type="CDD" id="cd07197">
    <property type="entry name" value="nitrilase"/>
    <property type="match status" value="1"/>
</dbReference>
<dbReference type="Gene3D" id="3.60.110.10">
    <property type="entry name" value="Carbon-nitrogen hydrolase"/>
    <property type="match status" value="1"/>
</dbReference>
<dbReference type="Proteomes" id="UP001153404">
    <property type="component" value="Unassembled WGS sequence"/>
</dbReference>
<evidence type="ECO:0000256" key="1">
    <source>
        <dbReference type="ARBA" id="ARBA00022801"/>
    </source>
</evidence>
<dbReference type="Pfam" id="PF00795">
    <property type="entry name" value="CN_hydrolase"/>
    <property type="match status" value="1"/>
</dbReference>
<dbReference type="SUPFAM" id="SSF56317">
    <property type="entry name" value="Carbon-nitrogen hydrolase"/>
    <property type="match status" value="1"/>
</dbReference>
<dbReference type="PANTHER" id="PTHR43674:SF2">
    <property type="entry name" value="BETA-UREIDOPROPIONASE"/>
    <property type="match status" value="1"/>
</dbReference>
<proteinExistence type="predicted"/>
<comment type="caution">
    <text evidence="3">The sequence shown here is derived from an EMBL/GenBank/DDBJ whole genome shotgun (WGS) entry which is preliminary data.</text>
</comment>
<dbReference type="PANTHER" id="PTHR43674">
    <property type="entry name" value="NITRILASE C965.09-RELATED"/>
    <property type="match status" value="1"/>
</dbReference>
<dbReference type="PROSITE" id="PS50263">
    <property type="entry name" value="CN_HYDROLASE"/>
    <property type="match status" value="1"/>
</dbReference>
<feature type="domain" description="CN hydrolase" evidence="2">
    <location>
        <begin position="1"/>
        <end position="218"/>
    </location>
</feature>
<dbReference type="GO" id="GO:0016811">
    <property type="term" value="F:hydrolase activity, acting on carbon-nitrogen (but not peptide) bonds, in linear amides"/>
    <property type="evidence" value="ECO:0007669"/>
    <property type="project" value="UniProtKB-ARBA"/>
</dbReference>